<keyword evidence="3" id="KW-0626">Porin</keyword>
<feature type="compositionally biased region" description="Low complexity" evidence="5">
    <location>
        <begin position="53"/>
        <end position="82"/>
    </location>
</feature>
<dbReference type="Pfam" id="PF02530">
    <property type="entry name" value="Porin_2"/>
    <property type="match status" value="1"/>
</dbReference>
<protein>
    <submittedName>
        <fullName evidence="7">Porin</fullName>
    </submittedName>
</protein>
<keyword evidence="6" id="KW-0732">Signal</keyword>
<evidence type="ECO:0000256" key="3">
    <source>
        <dbReference type="ARBA" id="ARBA00023114"/>
    </source>
</evidence>
<evidence type="ECO:0000313" key="7">
    <source>
        <dbReference type="EMBL" id="MBM7125667.1"/>
    </source>
</evidence>
<dbReference type="SUPFAM" id="SSF56935">
    <property type="entry name" value="Porins"/>
    <property type="match status" value="1"/>
</dbReference>
<comment type="caution">
    <text evidence="7">The sequence shown here is derived from an EMBL/GenBank/DDBJ whole genome shotgun (WGS) entry which is preliminary data.</text>
</comment>
<name>A0ABS2K4I7_9GAMM</name>
<dbReference type="Proteomes" id="UP001430149">
    <property type="component" value="Unassembled WGS sequence"/>
</dbReference>
<reference evidence="7" key="1">
    <citation type="submission" date="2020-10" db="EMBL/GenBank/DDBJ databases">
        <title>Phylogeny of dyella-like bacteria.</title>
        <authorList>
            <person name="Fu J."/>
        </authorList>
    </citation>
    <scope>NUCLEOTIDE SEQUENCE</scope>
    <source>
        <strain evidence="7">DHOC52</strain>
    </source>
</reference>
<accession>A0ABS2K4I7</accession>
<proteinExistence type="inferred from homology"/>
<evidence type="ECO:0000256" key="1">
    <source>
        <dbReference type="ARBA" id="ARBA00009521"/>
    </source>
</evidence>
<feature type="chain" id="PRO_5046620824" evidence="6">
    <location>
        <begin position="19"/>
        <end position="505"/>
    </location>
</feature>
<feature type="region of interest" description="Disordered" evidence="5">
    <location>
        <begin position="102"/>
        <end position="137"/>
    </location>
</feature>
<feature type="region of interest" description="Disordered" evidence="5">
    <location>
        <begin position="51"/>
        <end position="82"/>
    </location>
</feature>
<evidence type="ECO:0000256" key="4">
    <source>
        <dbReference type="ARBA" id="ARBA00023136"/>
    </source>
</evidence>
<evidence type="ECO:0000313" key="8">
    <source>
        <dbReference type="Proteomes" id="UP001430149"/>
    </source>
</evidence>
<evidence type="ECO:0000256" key="6">
    <source>
        <dbReference type="SAM" id="SignalP"/>
    </source>
</evidence>
<keyword evidence="2" id="KW-0813">Transport</keyword>
<comment type="similarity">
    <text evidence="1">Belongs to the alphaproteobacteria porin family.</text>
</comment>
<evidence type="ECO:0000256" key="5">
    <source>
        <dbReference type="SAM" id="MobiDB-lite"/>
    </source>
</evidence>
<feature type="signal peptide" evidence="6">
    <location>
        <begin position="1"/>
        <end position="18"/>
    </location>
</feature>
<keyword evidence="3" id="KW-0812">Transmembrane</keyword>
<keyword evidence="8" id="KW-1185">Reference proteome</keyword>
<organism evidence="7 8">
    <name type="scientific">Dyella flava</name>
    <dbReference type="NCBI Taxonomy" id="1920170"/>
    <lineage>
        <taxon>Bacteria</taxon>
        <taxon>Pseudomonadati</taxon>
        <taxon>Pseudomonadota</taxon>
        <taxon>Gammaproteobacteria</taxon>
        <taxon>Lysobacterales</taxon>
        <taxon>Rhodanobacteraceae</taxon>
        <taxon>Dyella</taxon>
    </lineage>
</organism>
<gene>
    <name evidence="7" type="ORF">ISP19_09770</name>
</gene>
<keyword evidence="4" id="KW-0472">Membrane</keyword>
<sequence>MKCLTALLLLAALSPAHAQDQTQTQKLQKEVDDLQATVKELQAEVKELRAEKAPATSAALPATAANAPPAGAASPAPAAVTPPAAKLTEVPSGQVNALELSDAERSPLPPEQSVSENEDSASRIDNEAPPTNPDLKGFVQIPGTETLIRLGGYAKLDAIYDTGAIGYPDAFVTSTIPVPKPHDDSGNFTMQARQTRLSMEIRRPTIFDESLRFYFETDLFGGGAGNYGLRLRQAYGQLGNTYAGFGWSAFADLDSLPDTLDFEGPPGAIAPRQAGIHQFFRLGENSSLTIAAEQPTSEVSLYQPVAPDVVVDTPHGTQHVPDLVLAVRTEGGWGHVQFGGVVRQLGYTDYQQSDRVVGGGAQLSGSFKVGPSDPYSDLLMFGAAWGRGIARYLADTGGLNLDAVVGPDGKLHPLDGVGAHVAFAHYWSSNWRSNLVYGIARIQNSPLLADDVFHHSDYGALNLLWTPAPTFTAGVEVLHGRLWEQDNRTNDDTRIQGSVQYSFIK</sequence>
<keyword evidence="3" id="KW-0406">Ion transport</keyword>
<evidence type="ECO:0000256" key="2">
    <source>
        <dbReference type="ARBA" id="ARBA00022448"/>
    </source>
</evidence>
<dbReference type="InterPro" id="IPR003684">
    <property type="entry name" value="Porin_alphabac"/>
</dbReference>
<dbReference type="RefSeq" id="WP_204681257.1">
    <property type="nucleotide sequence ID" value="NZ_BSNR01000001.1"/>
</dbReference>
<dbReference type="EMBL" id="JADIKE010000035">
    <property type="protein sequence ID" value="MBM7125667.1"/>
    <property type="molecule type" value="Genomic_DNA"/>
</dbReference>